<dbReference type="AlphaFoldDB" id="A0A0A9CLZ9"/>
<proteinExistence type="predicted"/>
<protein>
    <submittedName>
        <fullName evidence="1">Uncharacterized protein</fullName>
    </submittedName>
</protein>
<name>A0A0A9CLZ9_ARUDO</name>
<reference evidence="1" key="1">
    <citation type="submission" date="2014-09" db="EMBL/GenBank/DDBJ databases">
        <authorList>
            <person name="Magalhaes I.L.F."/>
            <person name="Oliveira U."/>
            <person name="Santos F.R."/>
            <person name="Vidigal T.H.D.A."/>
            <person name="Brescovit A.D."/>
            <person name="Santos A.J."/>
        </authorList>
    </citation>
    <scope>NUCLEOTIDE SEQUENCE</scope>
    <source>
        <tissue evidence="1">Shoot tissue taken approximately 20 cm above the soil surface</tissue>
    </source>
</reference>
<evidence type="ECO:0000313" key="1">
    <source>
        <dbReference type="EMBL" id="JAD77329.1"/>
    </source>
</evidence>
<sequence length="105" mass="12048">MGQVAANLRSEDNISLLKFVYDGDTIIYLTKWFSLGEMLYLPVAFALLSVQSICLPKSTDQKNIPTNSFINLMFFKKFLLYMNIPKYLTLSTPLQSVVILTFYSF</sequence>
<organism evidence="1">
    <name type="scientific">Arundo donax</name>
    <name type="common">Giant reed</name>
    <name type="synonym">Donax arundinaceus</name>
    <dbReference type="NCBI Taxonomy" id="35708"/>
    <lineage>
        <taxon>Eukaryota</taxon>
        <taxon>Viridiplantae</taxon>
        <taxon>Streptophyta</taxon>
        <taxon>Embryophyta</taxon>
        <taxon>Tracheophyta</taxon>
        <taxon>Spermatophyta</taxon>
        <taxon>Magnoliopsida</taxon>
        <taxon>Liliopsida</taxon>
        <taxon>Poales</taxon>
        <taxon>Poaceae</taxon>
        <taxon>PACMAD clade</taxon>
        <taxon>Arundinoideae</taxon>
        <taxon>Arundineae</taxon>
        <taxon>Arundo</taxon>
    </lineage>
</organism>
<dbReference type="EMBL" id="GBRH01220566">
    <property type="protein sequence ID" value="JAD77329.1"/>
    <property type="molecule type" value="Transcribed_RNA"/>
</dbReference>
<accession>A0A0A9CLZ9</accession>
<reference evidence="1" key="2">
    <citation type="journal article" date="2015" name="Data Brief">
        <title>Shoot transcriptome of the giant reed, Arundo donax.</title>
        <authorList>
            <person name="Barrero R.A."/>
            <person name="Guerrero F.D."/>
            <person name="Moolhuijzen P."/>
            <person name="Goolsby J.A."/>
            <person name="Tidwell J."/>
            <person name="Bellgard S.E."/>
            <person name="Bellgard M.I."/>
        </authorList>
    </citation>
    <scope>NUCLEOTIDE SEQUENCE</scope>
    <source>
        <tissue evidence="1">Shoot tissue taken approximately 20 cm above the soil surface</tissue>
    </source>
</reference>